<gene>
    <name evidence="4" type="ORF">GIB67_034866</name>
</gene>
<sequence>MVRTHSHRQQDAVEGRLAIKVAEVEEQNLRYRVLADVFPPQYPLDIVGMPSELIKEEINHWFLYSIFANKVRKIYHRRAILRYITGDEIRPEDVHAAGRALEPSRLEKLKRIKSSYDDSLLDIYRVSDIIKISDSQCSSDNDPETWHVQVFRSVDSNFVKGFPEDPKEATSKNLNQYFLGSHKNLGANSLVPMEIALKIANKIKSNEKFSAYIVIPKWPEDDPTGFLLQSILHWQHKAMQMMYGTVYKALEEAGVENTYTPQDYLNFFYLGGVMRTMPIPDPLGPADLTPPSTDQISTSIVWTTTSIVWTSTSTDLTSPSTVQISPLLVWTPTSTVQTFTSIDQTAPSTDQISTSTVWTSTSTFRTSTSTVQTFTSVDQTTPSTDQTSTSTVWTSTSTFRTSTSTDPTSSSTVQISTLPVRTTTSTVQTSPSTDQISTSAVRTSTSTD</sequence>
<organism evidence="4 5">
    <name type="scientific">Kingdonia uniflora</name>
    <dbReference type="NCBI Taxonomy" id="39325"/>
    <lineage>
        <taxon>Eukaryota</taxon>
        <taxon>Viridiplantae</taxon>
        <taxon>Streptophyta</taxon>
        <taxon>Embryophyta</taxon>
        <taxon>Tracheophyta</taxon>
        <taxon>Spermatophyta</taxon>
        <taxon>Magnoliopsida</taxon>
        <taxon>Ranunculales</taxon>
        <taxon>Circaeasteraceae</taxon>
        <taxon>Kingdonia</taxon>
    </lineage>
</organism>
<dbReference type="AlphaFoldDB" id="A0A7J7MEG3"/>
<keyword evidence="2" id="KW-0443">Lipid metabolism</keyword>
<feature type="compositionally biased region" description="Polar residues" evidence="3">
    <location>
        <begin position="434"/>
        <end position="448"/>
    </location>
</feature>
<dbReference type="GO" id="GO:0004630">
    <property type="term" value="F:phospholipase D activity"/>
    <property type="evidence" value="ECO:0007669"/>
    <property type="project" value="TreeGrafter"/>
</dbReference>
<dbReference type="GO" id="GO:0005886">
    <property type="term" value="C:plasma membrane"/>
    <property type="evidence" value="ECO:0007669"/>
    <property type="project" value="TreeGrafter"/>
</dbReference>
<dbReference type="Proteomes" id="UP000541444">
    <property type="component" value="Unassembled WGS sequence"/>
</dbReference>
<keyword evidence="5" id="KW-1185">Reference proteome</keyword>
<dbReference type="OrthoDB" id="14911at2759"/>
<feature type="region of interest" description="Disordered" evidence="3">
    <location>
        <begin position="421"/>
        <end position="448"/>
    </location>
</feature>
<evidence type="ECO:0000313" key="5">
    <source>
        <dbReference type="Proteomes" id="UP000541444"/>
    </source>
</evidence>
<accession>A0A7J7MEG3</accession>
<dbReference type="GO" id="GO:0009395">
    <property type="term" value="P:phospholipid catabolic process"/>
    <property type="evidence" value="ECO:0007669"/>
    <property type="project" value="TreeGrafter"/>
</dbReference>
<feature type="compositionally biased region" description="Low complexity" evidence="3">
    <location>
        <begin position="421"/>
        <end position="433"/>
    </location>
</feature>
<dbReference type="EMBL" id="JACGCM010001586">
    <property type="protein sequence ID" value="KAF6153144.1"/>
    <property type="molecule type" value="Genomic_DNA"/>
</dbReference>
<keyword evidence="1" id="KW-0677">Repeat</keyword>
<dbReference type="PANTHER" id="PTHR18896:SF130">
    <property type="entry name" value="PHOSPHOLIPASE D GAMMA 2-RELATED"/>
    <property type="match status" value="1"/>
</dbReference>
<evidence type="ECO:0000256" key="1">
    <source>
        <dbReference type="ARBA" id="ARBA00022737"/>
    </source>
</evidence>
<proteinExistence type="predicted"/>
<protein>
    <submittedName>
        <fullName evidence="4">Uncharacterized protein</fullName>
    </submittedName>
</protein>
<dbReference type="PANTHER" id="PTHR18896">
    <property type="entry name" value="PHOSPHOLIPASE D"/>
    <property type="match status" value="1"/>
</dbReference>
<evidence type="ECO:0000256" key="3">
    <source>
        <dbReference type="SAM" id="MobiDB-lite"/>
    </source>
</evidence>
<comment type="caution">
    <text evidence="4">The sequence shown here is derived from an EMBL/GenBank/DDBJ whole genome shotgun (WGS) entry which is preliminary data.</text>
</comment>
<evidence type="ECO:0000256" key="2">
    <source>
        <dbReference type="ARBA" id="ARBA00023098"/>
    </source>
</evidence>
<dbReference type="InterPro" id="IPR015679">
    <property type="entry name" value="PLipase_D_fam"/>
</dbReference>
<name>A0A7J7MEG3_9MAGN</name>
<reference evidence="4 5" key="1">
    <citation type="journal article" date="2020" name="IScience">
        <title>Genome Sequencing of the Endangered Kingdonia uniflora (Circaeasteraceae, Ranunculales) Reveals Potential Mechanisms of Evolutionary Specialization.</title>
        <authorList>
            <person name="Sun Y."/>
            <person name="Deng T."/>
            <person name="Zhang A."/>
            <person name="Moore M.J."/>
            <person name="Landis J.B."/>
            <person name="Lin N."/>
            <person name="Zhang H."/>
            <person name="Zhang X."/>
            <person name="Huang J."/>
            <person name="Zhang X."/>
            <person name="Sun H."/>
            <person name="Wang H."/>
        </authorList>
    </citation>
    <scope>NUCLEOTIDE SEQUENCE [LARGE SCALE GENOMIC DNA]</scope>
    <source>
        <strain evidence="4">TB1705</strain>
        <tissue evidence="4">Leaf</tissue>
    </source>
</reference>
<feature type="region of interest" description="Disordered" evidence="3">
    <location>
        <begin position="396"/>
        <end position="415"/>
    </location>
</feature>
<evidence type="ECO:0000313" key="4">
    <source>
        <dbReference type="EMBL" id="KAF6153144.1"/>
    </source>
</evidence>